<dbReference type="CDD" id="cd02766">
    <property type="entry name" value="MopB_3"/>
    <property type="match status" value="1"/>
</dbReference>
<dbReference type="AlphaFoldDB" id="A0A8J7TN75"/>
<keyword evidence="4" id="KW-0411">Iron-sulfur</keyword>
<evidence type="ECO:0000256" key="2">
    <source>
        <dbReference type="ARBA" id="ARBA00022723"/>
    </source>
</evidence>
<dbReference type="InterPro" id="IPR006657">
    <property type="entry name" value="MoPterin_dinucl-bd_dom"/>
</dbReference>
<dbReference type="InterPro" id="IPR009010">
    <property type="entry name" value="Asp_de-COase-like_dom_sf"/>
</dbReference>
<proteinExistence type="inferred from homology"/>
<dbReference type="Pfam" id="PF04879">
    <property type="entry name" value="Molybdop_Fe4S4"/>
    <property type="match status" value="1"/>
</dbReference>
<dbReference type="GO" id="GO:0016491">
    <property type="term" value="F:oxidoreductase activity"/>
    <property type="evidence" value="ECO:0007669"/>
    <property type="project" value="InterPro"/>
</dbReference>
<accession>A0A8J7TN75</accession>
<dbReference type="GO" id="GO:0051536">
    <property type="term" value="F:iron-sulfur cluster binding"/>
    <property type="evidence" value="ECO:0007669"/>
    <property type="project" value="UniProtKB-KW"/>
</dbReference>
<dbReference type="SUPFAM" id="SSF50692">
    <property type="entry name" value="ADC-like"/>
    <property type="match status" value="1"/>
</dbReference>
<evidence type="ECO:0000313" key="6">
    <source>
        <dbReference type="EMBL" id="MBN8660748.1"/>
    </source>
</evidence>
<dbReference type="InterPro" id="IPR037920">
    <property type="entry name" value="YoaE_C"/>
</dbReference>
<dbReference type="SMART" id="SM00926">
    <property type="entry name" value="Molybdop_Fe4S4"/>
    <property type="match status" value="1"/>
</dbReference>
<reference evidence="6" key="1">
    <citation type="submission" date="2021-02" db="EMBL/GenBank/DDBJ databases">
        <title>Genome-Resolved Metagenomics of a Microbial Community Performing Photosynthetic Biological Nutrient Removal.</title>
        <authorList>
            <person name="Mcdaniel E.A."/>
        </authorList>
    </citation>
    <scope>NUCLEOTIDE SEQUENCE</scope>
    <source>
        <strain evidence="6">UWPOB_OBS1</strain>
    </source>
</reference>
<comment type="similarity">
    <text evidence="1">Belongs to the prokaryotic molybdopterin-containing oxidoreductase family.</text>
</comment>
<keyword evidence="2" id="KW-0479">Metal-binding</keyword>
<dbReference type="GO" id="GO:0043546">
    <property type="term" value="F:molybdopterin cofactor binding"/>
    <property type="evidence" value="ECO:0007669"/>
    <property type="project" value="InterPro"/>
</dbReference>
<sequence>MVEVKRVICPHDCPDTCSMIAKVEDGKVISVGGDEEQPFTNGFLCTKTNHYLERLYSPERILHPLRRVGAKGSGEFEQISFDEAIETIAARFKNIVQEFGAEAILPFSYGGNMGKLAFASMDRRFFHYLGASLLDRTICATAATEGYLYTMGAKMGTDPEGLPHSRLIVAWGANLVSSNTHIMPFVNQARKNGARLVVIDPHKNKTAEQADIFLQPLPGTDGALALAVMHVLIKENLYDSDFVEKNTVGFAQLKEHVESFTPEWAAAQTGLTVDEIVDFARLYGTVKPSCIRLNYGLSRHTNGGMMVRAVSCLPALVGTWGKVGGGAMLSVSGTFPLNQGALERSDLLKRHPKVPRTINMIKLGEALDDKENPVKALFVYNSNPAAVVPDQKRVIEGLKRDDLFTVVHEQVMTDTALYADIVLPAPTVFEDFDIYGSYGHLYLQLNQPAVPPLGEATANVEVFRALAKAMGYTDPCFDDSAEDMVRQALQPTGPLAEHLEGISYERLKEEGFVRLNVPYPYVPFADGHYPTPSGKIELYSETLLRAGLPPLPVHSPSLESPEAAPALAARYPLRFVSPAAHHFLNSSFADMPTMRRREKYPILEMNSFDAACRGLQDGVWVRAFNDRGETFFKLKITDAVKPGVTCHVSLWWRKYSPGGNNCNVLTSAEAADMGGGATFHSCLIEVQASHENFD</sequence>
<evidence type="ECO:0000256" key="1">
    <source>
        <dbReference type="ARBA" id="ARBA00010312"/>
    </source>
</evidence>
<dbReference type="Proteomes" id="UP000664277">
    <property type="component" value="Unassembled WGS sequence"/>
</dbReference>
<dbReference type="Pfam" id="PF00384">
    <property type="entry name" value="Molybdopterin"/>
    <property type="match status" value="1"/>
</dbReference>
<evidence type="ECO:0000256" key="3">
    <source>
        <dbReference type="ARBA" id="ARBA00023004"/>
    </source>
</evidence>
<feature type="domain" description="4Fe-4S Mo/W bis-MGD-type" evidence="5">
    <location>
        <begin position="2"/>
        <end position="59"/>
    </location>
</feature>
<name>A0A8J7TN75_9BACT</name>
<dbReference type="Gene3D" id="2.20.25.90">
    <property type="entry name" value="ADC-like domains"/>
    <property type="match status" value="1"/>
</dbReference>
<evidence type="ECO:0000259" key="5">
    <source>
        <dbReference type="PROSITE" id="PS51669"/>
    </source>
</evidence>
<dbReference type="SUPFAM" id="SSF53706">
    <property type="entry name" value="Formate dehydrogenase/DMSO reductase, domains 1-3"/>
    <property type="match status" value="1"/>
</dbReference>
<dbReference type="Gene3D" id="2.40.40.20">
    <property type="match status" value="1"/>
</dbReference>
<dbReference type="Gene3D" id="3.40.228.10">
    <property type="entry name" value="Dimethylsulfoxide Reductase, domain 2"/>
    <property type="match status" value="1"/>
</dbReference>
<dbReference type="EMBL" id="JAFLCK010000013">
    <property type="protein sequence ID" value="MBN8660748.1"/>
    <property type="molecule type" value="Genomic_DNA"/>
</dbReference>
<keyword evidence="3" id="KW-0408">Iron</keyword>
<dbReference type="CDD" id="cd02786">
    <property type="entry name" value="MopB_CT_3"/>
    <property type="match status" value="1"/>
</dbReference>
<dbReference type="InterPro" id="IPR050612">
    <property type="entry name" value="Prok_Mopterin_Oxidored"/>
</dbReference>
<dbReference type="PROSITE" id="PS51669">
    <property type="entry name" value="4FE4S_MOW_BIS_MGD"/>
    <property type="match status" value="1"/>
</dbReference>
<evidence type="ECO:0000256" key="4">
    <source>
        <dbReference type="ARBA" id="ARBA00023014"/>
    </source>
</evidence>
<dbReference type="PANTHER" id="PTHR43742">
    <property type="entry name" value="TRIMETHYLAMINE-N-OXIDE REDUCTASE"/>
    <property type="match status" value="1"/>
</dbReference>
<dbReference type="PANTHER" id="PTHR43742:SF6">
    <property type="entry name" value="OXIDOREDUCTASE YYAE-RELATED"/>
    <property type="match status" value="1"/>
</dbReference>
<dbReference type="Gene3D" id="3.40.50.740">
    <property type="match status" value="1"/>
</dbReference>
<organism evidence="6 7">
    <name type="scientific">Candidatus Obscuribacter phosphatis</name>
    <dbReference type="NCBI Taxonomy" id="1906157"/>
    <lineage>
        <taxon>Bacteria</taxon>
        <taxon>Bacillati</taxon>
        <taxon>Candidatus Melainabacteria</taxon>
        <taxon>Candidatus Obscuribacterales</taxon>
        <taxon>Candidatus Obscuribacteraceae</taxon>
        <taxon>Candidatus Obscuribacter</taxon>
    </lineage>
</organism>
<gene>
    <name evidence="6" type="ORF">J0M35_10315</name>
</gene>
<dbReference type="InterPro" id="IPR006963">
    <property type="entry name" value="Mopterin_OxRdtase_4Fe-4S_dom"/>
</dbReference>
<comment type="caution">
    <text evidence="6">The sequence shown here is derived from an EMBL/GenBank/DDBJ whole genome shotgun (WGS) entry which is preliminary data.</text>
</comment>
<dbReference type="GO" id="GO:0046872">
    <property type="term" value="F:metal ion binding"/>
    <property type="evidence" value="ECO:0007669"/>
    <property type="project" value="UniProtKB-KW"/>
</dbReference>
<dbReference type="InterPro" id="IPR006656">
    <property type="entry name" value="Mopterin_OxRdtase"/>
</dbReference>
<dbReference type="Pfam" id="PF01568">
    <property type="entry name" value="Molydop_binding"/>
    <property type="match status" value="1"/>
</dbReference>
<evidence type="ECO:0000313" key="7">
    <source>
        <dbReference type="Proteomes" id="UP000664277"/>
    </source>
</evidence>
<dbReference type="Gene3D" id="3.30.2070.10">
    <property type="entry name" value="Formate dehydrogenase/DMSO reductase"/>
    <property type="match status" value="1"/>
</dbReference>
<protein>
    <submittedName>
        <fullName evidence="6">Molybdopterin oxidoreductase family protein</fullName>
    </submittedName>
</protein>